<dbReference type="STRING" id="408657.SAMN04487995_1536"/>
<organism evidence="1 2">
    <name type="scientific">Dyadobacter koreensis</name>
    <dbReference type="NCBI Taxonomy" id="408657"/>
    <lineage>
        <taxon>Bacteria</taxon>
        <taxon>Pseudomonadati</taxon>
        <taxon>Bacteroidota</taxon>
        <taxon>Cytophagia</taxon>
        <taxon>Cytophagales</taxon>
        <taxon>Spirosomataceae</taxon>
        <taxon>Dyadobacter</taxon>
    </lineage>
</organism>
<keyword evidence="2" id="KW-1185">Reference proteome</keyword>
<evidence type="ECO:0000313" key="2">
    <source>
        <dbReference type="Proteomes" id="UP000199532"/>
    </source>
</evidence>
<dbReference type="Gene3D" id="2.40.30.10">
    <property type="entry name" value="Translation factors"/>
    <property type="match status" value="1"/>
</dbReference>
<accession>A0A1H6S3C9</accession>
<gene>
    <name evidence="1" type="ORF">SAMN04487995_1536</name>
</gene>
<name>A0A1H6S3C9_9BACT</name>
<reference evidence="1 2" key="1">
    <citation type="submission" date="2016-10" db="EMBL/GenBank/DDBJ databases">
        <authorList>
            <person name="de Groot N.N."/>
        </authorList>
    </citation>
    <scope>NUCLEOTIDE SEQUENCE [LARGE SCALE GENOMIC DNA]</scope>
    <source>
        <strain evidence="1 2">DSM 19938</strain>
    </source>
</reference>
<dbReference type="EMBL" id="FNXY01000002">
    <property type="protein sequence ID" value="SEI59287.1"/>
    <property type="molecule type" value="Genomic_DNA"/>
</dbReference>
<protein>
    <submittedName>
        <fullName evidence="1">Siderophore-interacting FAD-binding domain-containing protein</fullName>
    </submittedName>
</protein>
<evidence type="ECO:0000313" key="1">
    <source>
        <dbReference type="EMBL" id="SEI59287.1"/>
    </source>
</evidence>
<dbReference type="InterPro" id="IPR017938">
    <property type="entry name" value="Riboflavin_synthase-like_b-brl"/>
</dbReference>
<dbReference type="AlphaFoldDB" id="A0A1H6S3C9"/>
<dbReference type="Proteomes" id="UP000199532">
    <property type="component" value="Unassembled WGS sequence"/>
</dbReference>
<sequence>MVLNQENLSGKMANVLKKAIYNLVDKAFTSECYVVGVKAWELSGMFEIVIHMPEIDMRKWNSIQRVKCKVAYGEYRDYTPACWDAEKRICTVFIESEHEGYGSRWAKNLKVGDTIFLAVAHAAPLPNKPGKILCFGDGSALGHFLALKQMTERGNFPFEAIVFLNEEYILPPLFLSDNPEFSLVMKSREDCLRSLIRYAEEKILTEYSSIYIAGYIPMVSGLRKFLKRLPDLDAKIFAHGFWS</sequence>
<dbReference type="SUPFAM" id="SSF63380">
    <property type="entry name" value="Riboflavin synthase domain-like"/>
    <property type="match status" value="1"/>
</dbReference>
<proteinExistence type="predicted"/>